<dbReference type="eggNOG" id="COG2259">
    <property type="taxonomic scope" value="Bacteria"/>
</dbReference>
<feature type="transmembrane region" description="Helical" evidence="7">
    <location>
        <begin position="7"/>
        <end position="26"/>
    </location>
</feature>
<proteinExistence type="inferred from homology"/>
<evidence type="ECO:0000256" key="4">
    <source>
        <dbReference type="ARBA" id="ARBA00022692"/>
    </source>
</evidence>
<dbReference type="GO" id="GO:0005886">
    <property type="term" value="C:plasma membrane"/>
    <property type="evidence" value="ECO:0007669"/>
    <property type="project" value="UniProtKB-SubCell"/>
</dbReference>
<dbReference type="STRING" id="1461694.ATO9_03520"/>
<feature type="transmembrane region" description="Helical" evidence="7">
    <location>
        <begin position="68"/>
        <end position="84"/>
    </location>
</feature>
<dbReference type="EMBL" id="AQQX01000001">
    <property type="protein sequence ID" value="KGM50565.1"/>
    <property type="molecule type" value="Genomic_DNA"/>
</dbReference>
<evidence type="ECO:0000256" key="3">
    <source>
        <dbReference type="ARBA" id="ARBA00022475"/>
    </source>
</evidence>
<evidence type="ECO:0000256" key="2">
    <source>
        <dbReference type="ARBA" id="ARBA00006679"/>
    </source>
</evidence>
<dbReference type="PANTHER" id="PTHR33452:SF1">
    <property type="entry name" value="INNER MEMBRANE PROTEIN YPHA-RELATED"/>
    <property type="match status" value="1"/>
</dbReference>
<dbReference type="Pfam" id="PF07681">
    <property type="entry name" value="DoxX"/>
    <property type="match status" value="1"/>
</dbReference>
<evidence type="ECO:0000256" key="1">
    <source>
        <dbReference type="ARBA" id="ARBA00004651"/>
    </source>
</evidence>
<keyword evidence="5 7" id="KW-1133">Transmembrane helix</keyword>
<feature type="transmembrane region" description="Helical" evidence="7">
    <location>
        <begin position="96"/>
        <end position="115"/>
    </location>
</feature>
<evidence type="ECO:0000256" key="5">
    <source>
        <dbReference type="ARBA" id="ARBA00022989"/>
    </source>
</evidence>
<keyword evidence="9" id="KW-1185">Reference proteome</keyword>
<protein>
    <submittedName>
        <fullName evidence="8">DoxX protein</fullName>
    </submittedName>
</protein>
<comment type="similarity">
    <text evidence="2">Belongs to the DoxX family.</text>
</comment>
<accession>A0A0A0EJS0</accession>
<comment type="caution">
    <text evidence="8">The sequence shown here is derived from an EMBL/GenBank/DDBJ whole genome shotgun (WGS) entry which is preliminary data.</text>
</comment>
<reference evidence="8 9" key="1">
    <citation type="journal article" date="2015" name="Antonie Van Leeuwenhoek">
        <title>Pseudooceanicola atlanticus gen. nov. sp. nov., isolated from surface seawater of the Atlantic Ocean and reclassification of Oceanicola batsensis, Oceanicola marinus, Oceanicola nitratireducens, Oceanicola nanhaiensis, Oceanicola antarcticus and Oceanicola flagellatus, as Pseudooceanicola batsensis comb. nov., Pseudooceanicola marinus comb. nov., Pseudooceanicola nitratireducens comb. nov., Pseudooceanicola nanhaiensis comb. nov., Pseudooceanicola antarcticus comb. nov., and Pseudooceanicola flagellatus comb. nov.</title>
        <authorList>
            <person name="Lai Q."/>
            <person name="Li G."/>
            <person name="Liu X."/>
            <person name="Du Y."/>
            <person name="Sun F."/>
            <person name="Shao Z."/>
        </authorList>
    </citation>
    <scope>NUCLEOTIDE SEQUENCE [LARGE SCALE GENOMIC DNA]</scope>
    <source>
        <strain evidence="8 9">22II-s11g</strain>
    </source>
</reference>
<dbReference type="InterPro" id="IPR051907">
    <property type="entry name" value="DoxX-like_oxidoreductase"/>
</dbReference>
<evidence type="ECO:0000256" key="6">
    <source>
        <dbReference type="ARBA" id="ARBA00023136"/>
    </source>
</evidence>
<gene>
    <name evidence="8" type="ORF">ATO9_03520</name>
</gene>
<dbReference type="OrthoDB" id="9810206at2"/>
<dbReference type="InterPro" id="IPR032808">
    <property type="entry name" value="DoxX"/>
</dbReference>
<keyword evidence="3" id="KW-1003">Cell membrane</keyword>
<keyword evidence="4 7" id="KW-0812">Transmembrane</keyword>
<dbReference type="AlphaFoldDB" id="A0A0A0EJS0"/>
<dbReference type="Proteomes" id="UP000030004">
    <property type="component" value="Unassembled WGS sequence"/>
</dbReference>
<evidence type="ECO:0000313" key="9">
    <source>
        <dbReference type="Proteomes" id="UP000030004"/>
    </source>
</evidence>
<organism evidence="8 9">
    <name type="scientific">Pseudooceanicola atlanticus</name>
    <dbReference type="NCBI Taxonomy" id="1461694"/>
    <lineage>
        <taxon>Bacteria</taxon>
        <taxon>Pseudomonadati</taxon>
        <taxon>Pseudomonadota</taxon>
        <taxon>Alphaproteobacteria</taxon>
        <taxon>Rhodobacterales</taxon>
        <taxon>Paracoccaceae</taxon>
        <taxon>Pseudooceanicola</taxon>
    </lineage>
</organism>
<keyword evidence="6 7" id="KW-0472">Membrane</keyword>
<dbReference type="PANTHER" id="PTHR33452">
    <property type="entry name" value="OXIDOREDUCTASE CATD-RELATED"/>
    <property type="match status" value="1"/>
</dbReference>
<name>A0A0A0EJS0_9RHOB</name>
<sequence length="132" mass="14228">MSDFVNLLGRIMVAILFLGGAVQKVFDPAPVMEMITSLGLPANLVWAVAAFNLVAALSLIVGPGVRSWAIVLAGYCIFTSYFHWQLRADPWQVTIVVKNWAIAGGLLILAAQGPGRLTVFGRRRKDGPDFSG</sequence>
<dbReference type="RefSeq" id="WP_043745012.1">
    <property type="nucleotide sequence ID" value="NZ_AQQX01000001.1"/>
</dbReference>
<comment type="subcellular location">
    <subcellularLocation>
        <location evidence="1">Cell membrane</location>
        <topology evidence="1">Multi-pass membrane protein</topology>
    </subcellularLocation>
</comment>
<evidence type="ECO:0000313" key="8">
    <source>
        <dbReference type="EMBL" id="KGM50565.1"/>
    </source>
</evidence>
<evidence type="ECO:0000256" key="7">
    <source>
        <dbReference type="SAM" id="Phobius"/>
    </source>
</evidence>
<feature type="transmembrane region" description="Helical" evidence="7">
    <location>
        <begin position="38"/>
        <end position="61"/>
    </location>
</feature>